<dbReference type="OrthoDB" id="10678382at2759"/>
<proteinExistence type="predicted"/>
<evidence type="ECO:0000313" key="3">
    <source>
        <dbReference type="EMBL" id="CCX06624.1"/>
    </source>
</evidence>
<feature type="region of interest" description="Disordered" evidence="1">
    <location>
        <begin position="1"/>
        <end position="56"/>
    </location>
</feature>
<feature type="region of interest" description="Disordered" evidence="1">
    <location>
        <begin position="197"/>
        <end position="256"/>
    </location>
</feature>
<reference evidence="3 4" key="1">
    <citation type="journal article" date="2013" name="PLoS Genet.">
        <title>The genome and development-dependent transcriptomes of Pyronema confluens: a window into fungal evolution.</title>
        <authorList>
            <person name="Traeger S."/>
            <person name="Altegoer F."/>
            <person name="Freitag M."/>
            <person name="Gabaldon T."/>
            <person name="Kempken F."/>
            <person name="Kumar A."/>
            <person name="Marcet-Houben M."/>
            <person name="Poggeler S."/>
            <person name="Stajich J.E."/>
            <person name="Nowrousian M."/>
        </authorList>
    </citation>
    <scope>NUCLEOTIDE SEQUENCE [LARGE SCALE GENOMIC DNA]</scope>
    <source>
        <strain evidence="4">CBS 100304</strain>
        <tissue evidence="3">Vegetative mycelium</tissue>
    </source>
</reference>
<evidence type="ECO:0000256" key="1">
    <source>
        <dbReference type="SAM" id="MobiDB-lite"/>
    </source>
</evidence>
<evidence type="ECO:0000256" key="2">
    <source>
        <dbReference type="SAM" id="Phobius"/>
    </source>
</evidence>
<feature type="compositionally biased region" description="Low complexity" evidence="1">
    <location>
        <begin position="220"/>
        <end position="242"/>
    </location>
</feature>
<organism evidence="3 4">
    <name type="scientific">Pyronema omphalodes (strain CBS 100304)</name>
    <name type="common">Pyronema confluens</name>
    <dbReference type="NCBI Taxonomy" id="1076935"/>
    <lineage>
        <taxon>Eukaryota</taxon>
        <taxon>Fungi</taxon>
        <taxon>Dikarya</taxon>
        <taxon>Ascomycota</taxon>
        <taxon>Pezizomycotina</taxon>
        <taxon>Pezizomycetes</taxon>
        <taxon>Pezizales</taxon>
        <taxon>Pyronemataceae</taxon>
        <taxon>Pyronema</taxon>
    </lineage>
</organism>
<accession>U4L923</accession>
<gene>
    <name evidence="3" type="ORF">PCON_06211</name>
</gene>
<evidence type="ECO:0000313" key="4">
    <source>
        <dbReference type="Proteomes" id="UP000018144"/>
    </source>
</evidence>
<keyword evidence="2" id="KW-1133">Transmembrane helix</keyword>
<feature type="transmembrane region" description="Helical" evidence="2">
    <location>
        <begin position="260"/>
        <end position="284"/>
    </location>
</feature>
<keyword evidence="2" id="KW-0812">Transmembrane</keyword>
<sequence length="314" mass="33425">MQTQQQHQVQPRTILDSWIEIPSHPASSSSSSPDTSDAEIITAGLRISQRRRRHPRHRSLAETVLLSHPLDASFTSSYSTSSTSSAGDAGDDEADEADGVEDVAGYLSNLPLSSSEYDSEVCDESGSEDEIEEEFRTREREEMRVVSDQALRASLNTLLSCAAAARKANDPAVGTMAQIRERERESPLERSVEGLRVVQGSGPPAGVAAPTVQTVGSNRASKAGTGTASSAGSRTSSSPANSVTGDQSKRRKKSKKRQEVDLVMVVSLAAGAVVVVAAVGFAAFMAGGWVRREIAQDSVEAVLKEEARRLGVRT</sequence>
<feature type="compositionally biased region" description="Low complexity" evidence="1">
    <location>
        <begin position="1"/>
        <end position="10"/>
    </location>
</feature>
<dbReference type="Proteomes" id="UP000018144">
    <property type="component" value="Unassembled WGS sequence"/>
</dbReference>
<dbReference type="EMBL" id="HF935302">
    <property type="protein sequence ID" value="CCX06624.1"/>
    <property type="molecule type" value="Genomic_DNA"/>
</dbReference>
<feature type="compositionally biased region" description="Low complexity" evidence="1">
    <location>
        <begin position="75"/>
        <end position="88"/>
    </location>
</feature>
<feature type="region of interest" description="Disordered" evidence="1">
    <location>
        <begin position="75"/>
        <end position="96"/>
    </location>
</feature>
<keyword evidence="4" id="KW-1185">Reference proteome</keyword>
<protein>
    <submittedName>
        <fullName evidence="3">Uncharacterized protein</fullName>
    </submittedName>
</protein>
<keyword evidence="2" id="KW-0472">Membrane</keyword>
<feature type="compositionally biased region" description="Low complexity" evidence="1">
    <location>
        <begin position="22"/>
        <end position="35"/>
    </location>
</feature>
<name>U4L923_PYROM</name>
<dbReference type="AlphaFoldDB" id="U4L923"/>